<evidence type="ECO:0000256" key="1">
    <source>
        <dbReference type="SAM" id="MobiDB-lite"/>
    </source>
</evidence>
<evidence type="ECO:0000256" key="3">
    <source>
        <dbReference type="SAM" id="SignalP"/>
    </source>
</evidence>
<name>A0A0F7KT70_9SPHN</name>
<keyword evidence="2" id="KW-1133">Transmembrane helix</keyword>
<gene>
    <name evidence="5" type="ORF">WYH_02568</name>
</gene>
<reference evidence="5" key="1">
    <citation type="submission" date="2015-05" db="EMBL/GenBank/DDBJ databases">
        <title>The complete genome of Altererythrobacter atlanticus strain 26DY36.</title>
        <authorList>
            <person name="Wu Y.-H."/>
            <person name="Cheng H."/>
            <person name="Wu X.-W."/>
        </authorList>
    </citation>
    <scope>NUCLEOTIDE SEQUENCE [LARGE SCALE GENOMIC DNA]</scope>
    <source>
        <strain evidence="5">26DY36</strain>
    </source>
</reference>
<dbReference type="Proteomes" id="UP000034392">
    <property type="component" value="Chromosome"/>
</dbReference>
<proteinExistence type="predicted"/>
<feature type="transmembrane region" description="Helical" evidence="2">
    <location>
        <begin position="200"/>
        <end position="219"/>
    </location>
</feature>
<dbReference type="Pfam" id="PF09990">
    <property type="entry name" value="DUF2231"/>
    <property type="match status" value="1"/>
</dbReference>
<feature type="domain" description="DUF2231" evidence="4">
    <location>
        <begin position="105"/>
        <end position="224"/>
    </location>
</feature>
<dbReference type="PATRIC" id="fig|1267766.3.peg.2600"/>
<evidence type="ECO:0000256" key="2">
    <source>
        <dbReference type="SAM" id="Phobius"/>
    </source>
</evidence>
<evidence type="ECO:0000313" key="6">
    <source>
        <dbReference type="Proteomes" id="UP000034392"/>
    </source>
</evidence>
<feature type="chain" id="PRO_5002517883" description="DUF2231 domain-containing protein" evidence="3">
    <location>
        <begin position="34"/>
        <end position="233"/>
    </location>
</feature>
<evidence type="ECO:0000313" key="5">
    <source>
        <dbReference type="EMBL" id="AKH43598.1"/>
    </source>
</evidence>
<feature type="transmembrane region" description="Helical" evidence="2">
    <location>
        <begin position="141"/>
        <end position="161"/>
    </location>
</feature>
<dbReference type="KEGG" id="aay:WYH_02568"/>
<organism evidence="5 6">
    <name type="scientific">Croceibacterium atlanticum</name>
    <dbReference type="NCBI Taxonomy" id="1267766"/>
    <lineage>
        <taxon>Bacteria</taxon>
        <taxon>Pseudomonadati</taxon>
        <taxon>Pseudomonadota</taxon>
        <taxon>Alphaproteobacteria</taxon>
        <taxon>Sphingomonadales</taxon>
        <taxon>Erythrobacteraceae</taxon>
        <taxon>Croceibacterium</taxon>
    </lineage>
</organism>
<accession>A0A0F7KT70</accession>
<keyword evidence="2" id="KW-0472">Membrane</keyword>
<dbReference type="EMBL" id="CP011452">
    <property type="protein sequence ID" value="AKH43598.1"/>
    <property type="molecule type" value="Genomic_DNA"/>
</dbReference>
<feature type="signal peptide" evidence="3">
    <location>
        <begin position="1"/>
        <end position="33"/>
    </location>
</feature>
<keyword evidence="2" id="KW-0812">Transmembrane</keyword>
<protein>
    <recommendedName>
        <fullName evidence="4">DUF2231 domain-containing protein</fullName>
    </recommendedName>
</protein>
<dbReference type="STRING" id="1267766.WYH_02568"/>
<evidence type="ECO:0000259" key="4">
    <source>
        <dbReference type="Pfam" id="PF09990"/>
    </source>
</evidence>
<keyword evidence="6" id="KW-1185">Reference proteome</keyword>
<dbReference type="InterPro" id="IPR019251">
    <property type="entry name" value="DUF2231_TM"/>
</dbReference>
<keyword evidence="3" id="KW-0732">Signal</keyword>
<dbReference type="AlphaFoldDB" id="A0A0F7KT70"/>
<feature type="region of interest" description="Disordered" evidence="1">
    <location>
        <begin position="58"/>
        <end position="86"/>
    </location>
</feature>
<sequence length="233" mass="25129">MIFSRVSRHMSIFTRLGLAALFAAFLLSAPLHAHEGHQDNMSDAEMLAMEEGMAMPDDAHAGELAPPGEEMDRPNAQQSMSPEDMMQQKITENRLTSAEDLLSRLHPVAAHFPIALLLVAALAELALMVRPTLGLETTIRFLVAGGAIGAVVAALLGWFAGGWRLLDRSENLAIHRWNGTTIAILSLLAWWVAARGKGRGALRLLLALIAAALIVQGYFGGEMVHGPNHMGIM</sequence>
<feature type="transmembrane region" description="Helical" evidence="2">
    <location>
        <begin position="173"/>
        <end position="193"/>
    </location>
</feature>
<feature type="transmembrane region" description="Helical" evidence="2">
    <location>
        <begin position="108"/>
        <end position="129"/>
    </location>
</feature>